<proteinExistence type="predicted"/>
<sequence>MDILDEIYELYKLHNAYERIEDGNSNELICLNHLLYERKWNLKSFDEKQNIRQHLKMKLTKIAGSQEEYEERFELENAIISIHSLIDIIESKINTLGGFDDSMTIRFRSMLFVEKYLINEYKNPKTIRTSNYNLLINLIKEILITMWSTRMI</sequence>
<evidence type="ECO:0000313" key="1">
    <source>
        <dbReference type="EMBL" id="MFC3757902.1"/>
    </source>
</evidence>
<dbReference type="EMBL" id="JBHRYO010000002">
    <property type="protein sequence ID" value="MFC3757902.1"/>
    <property type="molecule type" value="Genomic_DNA"/>
</dbReference>
<name>A0ABV7XZI7_9FLAO</name>
<gene>
    <name evidence="1" type="ORF">ACFONJ_18130</name>
</gene>
<evidence type="ECO:0000313" key="2">
    <source>
        <dbReference type="Proteomes" id="UP001595735"/>
    </source>
</evidence>
<comment type="caution">
    <text evidence="1">The sequence shown here is derived from an EMBL/GenBank/DDBJ whole genome shotgun (WGS) entry which is preliminary data.</text>
</comment>
<dbReference type="Proteomes" id="UP001595735">
    <property type="component" value="Unassembled WGS sequence"/>
</dbReference>
<reference evidence="2" key="1">
    <citation type="journal article" date="2019" name="Int. J. Syst. Evol. Microbiol.">
        <title>The Global Catalogue of Microorganisms (GCM) 10K type strain sequencing project: providing services to taxonomists for standard genome sequencing and annotation.</title>
        <authorList>
            <consortium name="The Broad Institute Genomics Platform"/>
            <consortium name="The Broad Institute Genome Sequencing Center for Infectious Disease"/>
            <person name="Wu L."/>
            <person name="Ma J."/>
        </authorList>
    </citation>
    <scope>NUCLEOTIDE SEQUENCE [LARGE SCALE GENOMIC DNA]</scope>
    <source>
        <strain evidence="2">CECT 7798</strain>
    </source>
</reference>
<protein>
    <recommendedName>
        <fullName evidence="3">DUF4254 domain-containing protein</fullName>
    </recommendedName>
</protein>
<evidence type="ECO:0008006" key="3">
    <source>
        <dbReference type="Google" id="ProtNLM"/>
    </source>
</evidence>
<organism evidence="1 2">
    <name type="scientific">Chryseobacterium tructae</name>
    <dbReference type="NCBI Taxonomy" id="1037380"/>
    <lineage>
        <taxon>Bacteria</taxon>
        <taxon>Pseudomonadati</taxon>
        <taxon>Bacteroidota</taxon>
        <taxon>Flavobacteriia</taxon>
        <taxon>Flavobacteriales</taxon>
        <taxon>Weeksellaceae</taxon>
        <taxon>Chryseobacterium group</taxon>
        <taxon>Chryseobacterium</taxon>
    </lineage>
</organism>
<keyword evidence="2" id="KW-1185">Reference proteome</keyword>
<dbReference type="RefSeq" id="WP_290299418.1">
    <property type="nucleotide sequence ID" value="NZ_JAUFQR010000001.1"/>
</dbReference>
<accession>A0ABV7XZI7</accession>